<dbReference type="Proteomes" id="UP000286113">
    <property type="component" value="Unassembled WGS sequence"/>
</dbReference>
<proteinExistence type="predicted"/>
<evidence type="ECO:0000313" key="3">
    <source>
        <dbReference type="Proteomes" id="UP000285776"/>
    </source>
</evidence>
<protein>
    <submittedName>
        <fullName evidence="1">Uncharacterized protein</fullName>
    </submittedName>
</protein>
<dbReference type="Proteomes" id="UP000285776">
    <property type="component" value="Unassembled WGS sequence"/>
</dbReference>
<dbReference type="EMBL" id="QSAV01000059">
    <property type="protein sequence ID" value="RGW75227.1"/>
    <property type="molecule type" value="Genomic_DNA"/>
</dbReference>
<evidence type="ECO:0000313" key="1">
    <source>
        <dbReference type="EMBL" id="RGS45881.1"/>
    </source>
</evidence>
<dbReference type="AlphaFoldDB" id="A0AA92TKA7"/>
<sequence>MGSLLVMSKLPIIILKNLICLIESFDIQNITTLFARNISRVIMCNIKYYIDETAAYFGKMLGEKQPNTPLEKYRDLLPDRWKKQ</sequence>
<evidence type="ECO:0000313" key="4">
    <source>
        <dbReference type="Proteomes" id="UP000286113"/>
    </source>
</evidence>
<gene>
    <name evidence="2" type="ORF">DWV53_13575</name>
    <name evidence="1" type="ORF">DWX90_12310</name>
</gene>
<comment type="caution">
    <text evidence="1">The sequence shown here is derived from an EMBL/GenBank/DDBJ whole genome shotgun (WGS) entry which is preliminary data.</text>
</comment>
<accession>A0AA92TKA7</accession>
<dbReference type="EMBL" id="QRVN01000028">
    <property type="protein sequence ID" value="RGS45881.1"/>
    <property type="molecule type" value="Genomic_DNA"/>
</dbReference>
<organism evidence="1 4">
    <name type="scientific">Segatella copri</name>
    <dbReference type="NCBI Taxonomy" id="165179"/>
    <lineage>
        <taxon>Bacteria</taxon>
        <taxon>Pseudomonadati</taxon>
        <taxon>Bacteroidota</taxon>
        <taxon>Bacteroidia</taxon>
        <taxon>Bacteroidales</taxon>
        <taxon>Prevotellaceae</taxon>
        <taxon>Segatella</taxon>
    </lineage>
</organism>
<evidence type="ECO:0000313" key="2">
    <source>
        <dbReference type="EMBL" id="RGW75227.1"/>
    </source>
</evidence>
<reference evidence="3 4" key="1">
    <citation type="submission" date="2018-08" db="EMBL/GenBank/DDBJ databases">
        <title>A genome reference for cultivated species of the human gut microbiota.</title>
        <authorList>
            <person name="Zou Y."/>
            <person name="Xue W."/>
            <person name="Luo G."/>
        </authorList>
    </citation>
    <scope>NUCLEOTIDE SEQUENCE [LARGE SCALE GENOMIC DNA]</scope>
    <source>
        <strain evidence="2 3">AF10-17</strain>
        <strain evidence="1 4">AF22-1</strain>
    </source>
</reference>
<name>A0AA92TKA7_9BACT</name>